<dbReference type="RefSeq" id="WP_168569362.1">
    <property type="nucleotide sequence ID" value="NZ_CP051167.1"/>
</dbReference>
<keyword evidence="4" id="KW-1185">Reference proteome</keyword>
<dbReference type="AlphaFoldDB" id="A0A6H1TX66"/>
<dbReference type="KEGG" id="oxy:HCG48_11980"/>
<dbReference type="EMBL" id="CP051167">
    <property type="protein sequence ID" value="QIZ71208.1"/>
    <property type="molecule type" value="Genomic_DNA"/>
</dbReference>
<dbReference type="GO" id="GO:0005509">
    <property type="term" value="F:calcium ion binding"/>
    <property type="evidence" value="ECO:0007669"/>
    <property type="project" value="InterPro"/>
</dbReference>
<dbReference type="InterPro" id="IPR036278">
    <property type="entry name" value="Sialidase_sf"/>
</dbReference>
<evidence type="ECO:0000313" key="3">
    <source>
        <dbReference type="EMBL" id="QIZ71208.1"/>
    </source>
</evidence>
<dbReference type="PANTHER" id="PTHR38340:SF1">
    <property type="entry name" value="S-LAYER PROTEIN"/>
    <property type="match status" value="1"/>
</dbReference>
<dbReference type="InterPro" id="IPR050557">
    <property type="entry name" value="RTX_toxin/Mannuronan_C5-epim"/>
</dbReference>
<dbReference type="PANTHER" id="PTHR38340">
    <property type="entry name" value="S-LAYER PROTEIN"/>
    <property type="match status" value="1"/>
</dbReference>
<evidence type="ECO:0000313" key="4">
    <source>
        <dbReference type="Proteomes" id="UP000500857"/>
    </source>
</evidence>
<protein>
    <submittedName>
        <fullName evidence="3">Uncharacterized protein</fullName>
    </submittedName>
</protein>
<sequence length="649" mass="70051">MVTYSTILPDSVYIDVEQNNQSYWKITINDGTSIDGVHNGWCIDWGTPPSDGIANVYSSYGSLSQNILSRINEENLDSINWILNKNWNSTQSPEGNGFQGEEVQNAIWSLIDEGNSIFPGTNDVDSNYIRQQALQNGNGFVPNADDNVVIILEPQSGGQVVIITPDIPENPALDIEKYVSTDGGKTWHDADNPSGPISLQDTFDPFFKFVVENTGDVHLSNITVSDTVYDLNGDAPGTDITINSLAVGETKEYIITAPWELGQHTNTASANASYIDITNTTRNVGDRDDANYFGAAPEIDLEKLVSVDGGETWHDADNPTGPALIEGTSDPVFKFVVTNTGNVDLTNVILSDSDYDLNGDAAGTDITIDLLGVGEVKEYTLTVPWEPAQHTNTGTVNTSYMDRNLSDSDDAHYWGKAIPKITEKRLCGVYVTKNSPDTVLNLFDIFEDADNDDSELTLTIENNTNPELFDAISIDAQTGLLTLDYSLQGKNVPGDAEITIRATDPDGLFVNYILPVSVLKNNDPFPDGKNCNEYFHGGNGQDVITGNGGNDTIFGGSSPDILIGGEGNDVLVGGKGNDAFIISPGDGVDIIEDFGDGKDQIGLDGGLSFDMLNIMQDGSDVLISANGELLMTLTDVDANQLKEKDFFLV</sequence>
<dbReference type="PROSITE" id="PS00330">
    <property type="entry name" value="HEMOLYSIN_CALCIUM"/>
    <property type="match status" value="2"/>
</dbReference>
<dbReference type="Pfam" id="PF02012">
    <property type="entry name" value="BNR"/>
    <property type="match status" value="1"/>
</dbReference>
<reference evidence="3 4" key="1">
    <citation type="submission" date="2020-04" db="EMBL/GenBank/DDBJ databases">
        <authorList>
            <person name="Basu S."/>
            <person name="Maruthanayagam V."/>
            <person name="Chakraborty S."/>
            <person name="Pramanik A."/>
            <person name="Mukherjee J."/>
            <person name="Brink B."/>
        </authorList>
    </citation>
    <scope>NUCLEOTIDE SEQUENCE [LARGE SCALE GENOMIC DNA]</scope>
    <source>
        <strain evidence="3 4">AP17</strain>
    </source>
</reference>
<name>A0A6H1TX66_9CYAN</name>
<gene>
    <name evidence="3" type="ORF">HCG48_11980</name>
</gene>
<evidence type="ECO:0000256" key="1">
    <source>
        <dbReference type="ARBA" id="ARBA00004613"/>
    </source>
</evidence>
<accession>A0A6H1TX66</accession>
<proteinExistence type="predicted"/>
<dbReference type="PRINTS" id="PR00313">
    <property type="entry name" value="CABNDNGRPT"/>
</dbReference>
<evidence type="ECO:0000256" key="2">
    <source>
        <dbReference type="ARBA" id="ARBA00022525"/>
    </source>
</evidence>
<dbReference type="Gene3D" id="2.150.10.10">
    <property type="entry name" value="Serralysin-like metalloprotease, C-terminal"/>
    <property type="match status" value="1"/>
</dbReference>
<organism evidence="3 4">
    <name type="scientific">Oxynema aestuarii AP17</name>
    <dbReference type="NCBI Taxonomy" id="2064643"/>
    <lineage>
        <taxon>Bacteria</taxon>
        <taxon>Bacillati</taxon>
        <taxon>Cyanobacteriota</taxon>
        <taxon>Cyanophyceae</taxon>
        <taxon>Oscillatoriophycideae</taxon>
        <taxon>Oscillatoriales</taxon>
        <taxon>Oscillatoriaceae</taxon>
        <taxon>Oxynema</taxon>
        <taxon>Oxynema aestuarii</taxon>
    </lineage>
</organism>
<comment type="subcellular location">
    <subcellularLocation>
        <location evidence="1">Secreted</location>
    </subcellularLocation>
</comment>
<dbReference type="InterPro" id="IPR018511">
    <property type="entry name" value="Hemolysin-typ_Ca-bd_CS"/>
</dbReference>
<keyword evidence="2" id="KW-0964">Secreted</keyword>
<dbReference type="InterPro" id="IPR011049">
    <property type="entry name" value="Serralysin-like_metalloprot_C"/>
</dbReference>
<dbReference type="SUPFAM" id="SSF50939">
    <property type="entry name" value="Sialidases"/>
    <property type="match status" value="1"/>
</dbReference>
<dbReference type="SUPFAM" id="SSF51120">
    <property type="entry name" value="beta-Roll"/>
    <property type="match status" value="1"/>
</dbReference>
<dbReference type="Proteomes" id="UP000500857">
    <property type="component" value="Chromosome"/>
</dbReference>
<dbReference type="Pfam" id="PF00353">
    <property type="entry name" value="HemolysinCabind"/>
    <property type="match status" value="1"/>
</dbReference>
<dbReference type="InterPro" id="IPR002860">
    <property type="entry name" value="BNR_rpt"/>
</dbReference>
<dbReference type="GO" id="GO:0005576">
    <property type="term" value="C:extracellular region"/>
    <property type="evidence" value="ECO:0007669"/>
    <property type="project" value="UniProtKB-SubCell"/>
</dbReference>
<dbReference type="InterPro" id="IPR001343">
    <property type="entry name" value="Hemolysn_Ca-bd"/>
</dbReference>